<dbReference type="Proteomes" id="UP000254821">
    <property type="component" value="Unassembled WGS sequence"/>
</dbReference>
<reference evidence="1 2" key="1">
    <citation type="submission" date="2018-06" db="EMBL/GenBank/DDBJ databases">
        <authorList>
            <consortium name="Pathogen Informatics"/>
            <person name="Doyle S."/>
        </authorList>
    </citation>
    <scope>NUCLEOTIDE SEQUENCE [LARGE SCALE GENOMIC DNA]</scope>
    <source>
        <strain evidence="1 2">NCTC8105</strain>
    </source>
</reference>
<evidence type="ECO:0000313" key="2">
    <source>
        <dbReference type="Proteomes" id="UP000254821"/>
    </source>
</evidence>
<dbReference type="EMBL" id="UGHP01000001">
    <property type="protein sequence ID" value="STQ82738.1"/>
    <property type="molecule type" value="Genomic_DNA"/>
</dbReference>
<proteinExistence type="predicted"/>
<sequence>MVSRIKARGLKGRALAPLIGRLPRMLHGNTTASRRTKPYTHSAINLVVETLHRNDLTNQRQSFIPHYSSPLIQDNLTLLTFY</sequence>
<evidence type="ECO:0000313" key="1">
    <source>
        <dbReference type="EMBL" id="STQ82738.1"/>
    </source>
</evidence>
<dbReference type="AlphaFoldDB" id="A0A377PQ33"/>
<organism evidence="1 2">
    <name type="scientific">Hafnia alvei</name>
    <dbReference type="NCBI Taxonomy" id="569"/>
    <lineage>
        <taxon>Bacteria</taxon>
        <taxon>Pseudomonadati</taxon>
        <taxon>Pseudomonadota</taxon>
        <taxon>Gammaproteobacteria</taxon>
        <taxon>Enterobacterales</taxon>
        <taxon>Hafniaceae</taxon>
        <taxon>Hafnia</taxon>
    </lineage>
</organism>
<gene>
    <name evidence="1" type="ORF">NCTC8105_04958</name>
</gene>
<accession>A0A377PQ33</accession>
<name>A0A377PQ33_HAFAL</name>
<protein>
    <submittedName>
        <fullName evidence="1">Uncharacterized protein</fullName>
    </submittedName>
</protein>